<comment type="similarity">
    <text evidence="2">Belongs to the membrane fusion protein (MFP) (TC 8.A.1) family.</text>
</comment>
<comment type="caution">
    <text evidence="7">The sequence shown here is derived from an EMBL/GenBank/DDBJ whole genome shotgun (WGS) entry which is preliminary data.</text>
</comment>
<evidence type="ECO:0000256" key="1">
    <source>
        <dbReference type="ARBA" id="ARBA00004167"/>
    </source>
</evidence>
<comment type="subcellular location">
    <subcellularLocation>
        <location evidence="1">Membrane</location>
        <topology evidence="1">Single-pass membrane protein</topology>
    </subcellularLocation>
</comment>
<accession>A0ABU5RQ31</accession>
<reference evidence="7 8" key="1">
    <citation type="submission" date="2023-12" db="EMBL/GenBank/DDBJ databases">
        <title>Baltic Sea Cyanobacteria.</title>
        <authorList>
            <person name="Delbaje E."/>
            <person name="Fewer D.P."/>
            <person name="Shishido T.K."/>
        </authorList>
    </citation>
    <scope>NUCLEOTIDE SEQUENCE [LARGE SCALE GENOMIC DNA]</scope>
    <source>
        <strain evidence="7 8">UHCC 0139</strain>
    </source>
</reference>
<dbReference type="EMBL" id="JAYGHX010000001">
    <property type="protein sequence ID" value="MEA5389876.1"/>
    <property type="molecule type" value="Genomic_DNA"/>
</dbReference>
<keyword evidence="3" id="KW-0812">Transmembrane</keyword>
<dbReference type="SUPFAM" id="SSF111369">
    <property type="entry name" value="HlyD-like secretion proteins"/>
    <property type="match status" value="1"/>
</dbReference>
<keyword evidence="5" id="KW-0472">Membrane</keyword>
<name>A0ABU5RQ31_9CYAN</name>
<dbReference type="PRINTS" id="PR01490">
    <property type="entry name" value="RTXTOXIND"/>
</dbReference>
<gene>
    <name evidence="7" type="ORF">VB738_01250</name>
</gene>
<dbReference type="Proteomes" id="UP001304461">
    <property type="component" value="Unassembled WGS sequence"/>
</dbReference>
<evidence type="ECO:0000256" key="2">
    <source>
        <dbReference type="ARBA" id="ARBA00009477"/>
    </source>
</evidence>
<evidence type="ECO:0000313" key="8">
    <source>
        <dbReference type="Proteomes" id="UP001304461"/>
    </source>
</evidence>
<dbReference type="Pfam" id="PF26002">
    <property type="entry name" value="Beta-barrel_AprE"/>
    <property type="match status" value="1"/>
</dbReference>
<evidence type="ECO:0000259" key="6">
    <source>
        <dbReference type="Pfam" id="PF26002"/>
    </source>
</evidence>
<evidence type="ECO:0000256" key="4">
    <source>
        <dbReference type="ARBA" id="ARBA00022989"/>
    </source>
</evidence>
<dbReference type="PANTHER" id="PTHR30386">
    <property type="entry name" value="MEMBRANE FUSION SUBUNIT OF EMRAB-TOLC MULTIDRUG EFFLUX PUMP"/>
    <property type="match status" value="1"/>
</dbReference>
<evidence type="ECO:0000313" key="7">
    <source>
        <dbReference type="EMBL" id="MEA5389876.1"/>
    </source>
</evidence>
<dbReference type="Gene3D" id="2.40.50.100">
    <property type="match status" value="1"/>
</dbReference>
<keyword evidence="4" id="KW-1133">Transmembrane helix</keyword>
<protein>
    <submittedName>
        <fullName evidence="7">HlyD family efflux transporter periplasmic adaptor subunit</fullName>
    </submittedName>
</protein>
<evidence type="ECO:0000256" key="3">
    <source>
        <dbReference type="ARBA" id="ARBA00022692"/>
    </source>
</evidence>
<keyword evidence="8" id="KW-1185">Reference proteome</keyword>
<dbReference type="InterPro" id="IPR058982">
    <property type="entry name" value="Beta-barrel_AprE"/>
</dbReference>
<feature type="domain" description="AprE-like beta-barrel" evidence="6">
    <location>
        <begin position="276"/>
        <end position="366"/>
    </location>
</feature>
<dbReference type="InterPro" id="IPR050739">
    <property type="entry name" value="MFP"/>
</dbReference>
<organism evidence="7 8">
    <name type="scientific">Cyanobium gracile UHCC 0139</name>
    <dbReference type="NCBI Taxonomy" id="3110308"/>
    <lineage>
        <taxon>Bacteria</taxon>
        <taxon>Bacillati</taxon>
        <taxon>Cyanobacteriota</taxon>
        <taxon>Cyanophyceae</taxon>
        <taxon>Synechococcales</taxon>
        <taxon>Prochlorococcaceae</taxon>
        <taxon>Cyanobium</taxon>
    </lineage>
</organism>
<dbReference type="PANTHER" id="PTHR30386:SF26">
    <property type="entry name" value="TRANSPORT PROTEIN COMB"/>
    <property type="match status" value="1"/>
</dbReference>
<proteinExistence type="inferred from homology"/>
<dbReference type="RefSeq" id="WP_323304004.1">
    <property type="nucleotide sequence ID" value="NZ_JAYGHX010000001.1"/>
</dbReference>
<dbReference type="Gene3D" id="2.40.30.170">
    <property type="match status" value="1"/>
</dbReference>
<sequence>MARPPLPTPAGLLRRAQNGLERSIHTDSDDVVLQQSRFWARSITWTLMGVTLFGLGWLAFAQTEEIVTAPGKLEPLGVVKDIQMPVGGVVDEVLVKEGERVEKGQVLLRLDTEATLDRQRSLLQTIRYKQQQLRLKQVELDRYLQFNDTEQRVLRQSLTLEKDVLGRLETLNKEGATAELQYLSQRNKVQEVQGKLEETQVDRLRQQAILQQGVREIQSELADLRSKLTELNVNIRYQEIRAPESGVVFELKSRSRGFVAQTSEPVMKVVPFDKLEARVEVPSREIGFVSVGKAADISIDSFPATDFGVLQGTVRRIGSDALPPDQMDNFYRFPVDIRLNSQQLKLKSGKVLPLQVGMSLTANVKLRKVTYLQLLLSDFKDKADALRQI</sequence>
<evidence type="ECO:0000256" key="5">
    <source>
        <dbReference type="ARBA" id="ARBA00023136"/>
    </source>
</evidence>